<dbReference type="EMBL" id="CP021121">
    <property type="protein sequence ID" value="ARQ70748.1"/>
    <property type="molecule type" value="Genomic_DNA"/>
</dbReference>
<sequence length="366" mass="41029">MRTLFEGELDVSYHQFFVDSRPRPGRGDTEGVDFGERPGLCDASLPGCLQLITGLRFGGVGLRVERHDEAPPYEDGWEDIVEVSFLPATDDVVLMELEGRRDLPPLALDEVSHRVRYCGTGMDAAHRLDMRLDGQPQTDRYLLQFWPAPPAPDRVVKQTSAAAAYWNGLTFKPRPVPERPWKEREAEWREAERRRLERENLLWRGLRPSERMRRLAGRVAPELSRLDRGLVEAIDAADAATHRALARWAARRAYTVAGLAEVDWVAPALAALDCGEPLPAPFYSRHRVWERVLDDERIPKTTAVAFDGRTREVVPQQAAIPALRDASEPDPLRAVVHTLFTAAAAYGADYPALFAEARRAFPALGG</sequence>
<dbReference type="OrthoDB" id="4485313at2"/>
<evidence type="ECO:0000313" key="1">
    <source>
        <dbReference type="EMBL" id="ARQ70748.1"/>
    </source>
</evidence>
<protein>
    <submittedName>
        <fullName evidence="1">Uncharacterized protein</fullName>
    </submittedName>
</protein>
<organism evidence="1 2">
    <name type="scientific">Streptomyces marincola</name>
    <dbReference type="NCBI Taxonomy" id="2878388"/>
    <lineage>
        <taxon>Bacteria</taxon>
        <taxon>Bacillati</taxon>
        <taxon>Actinomycetota</taxon>
        <taxon>Actinomycetes</taxon>
        <taxon>Kitasatosporales</taxon>
        <taxon>Streptomycetaceae</taxon>
        <taxon>Streptomyces</taxon>
    </lineage>
</organism>
<dbReference type="Proteomes" id="UP000194218">
    <property type="component" value="Chromosome"/>
</dbReference>
<accession>A0A1W7D119</accession>
<dbReference type="AlphaFoldDB" id="A0A1W7D119"/>
<name>A0A1W7D119_9ACTN</name>
<dbReference type="KEGG" id="smao:CAG99_19585"/>
<proteinExistence type="predicted"/>
<gene>
    <name evidence="1" type="ORF">CAG99_19585</name>
</gene>
<reference evidence="1 2" key="1">
    <citation type="submission" date="2017-05" db="EMBL/GenBank/DDBJ databases">
        <title>Complete genome sequence of Streptomyces sp. SCSIO 03032 revealed the diverse biosynthetic pathways for its bioactive secondary metabolites.</title>
        <authorList>
            <person name="Ma L."/>
            <person name="Zhu Y."/>
            <person name="Zhang W."/>
            <person name="Zhang G."/>
            <person name="Tian X."/>
            <person name="Zhang S."/>
            <person name="Zhang C."/>
        </authorList>
    </citation>
    <scope>NUCLEOTIDE SEQUENCE [LARGE SCALE GENOMIC DNA]</scope>
    <source>
        <strain evidence="1 2">SCSIO 03032</strain>
    </source>
</reference>
<evidence type="ECO:0000313" key="2">
    <source>
        <dbReference type="Proteomes" id="UP000194218"/>
    </source>
</evidence>
<dbReference type="RefSeq" id="WP_086160592.1">
    <property type="nucleotide sequence ID" value="NZ_CP021121.1"/>
</dbReference>
<keyword evidence="2" id="KW-1185">Reference proteome</keyword>